<feature type="domain" description="OLD protein-like TOPRIM" evidence="3">
    <location>
        <begin position="373"/>
        <end position="437"/>
    </location>
</feature>
<dbReference type="Gene3D" id="3.40.50.300">
    <property type="entry name" value="P-loop containing nucleotide triphosphate hydrolases"/>
    <property type="match status" value="1"/>
</dbReference>
<dbReference type="Pfam" id="PF13476">
    <property type="entry name" value="AAA_23"/>
    <property type="match status" value="1"/>
</dbReference>
<dbReference type="CDD" id="cd01026">
    <property type="entry name" value="TOPRIM_OLD"/>
    <property type="match status" value="1"/>
</dbReference>
<dbReference type="Pfam" id="PF13304">
    <property type="entry name" value="AAA_21"/>
    <property type="match status" value="1"/>
</dbReference>
<dbReference type="InterPro" id="IPR034139">
    <property type="entry name" value="TOPRIM_OLD"/>
</dbReference>
<evidence type="ECO:0000313" key="5">
    <source>
        <dbReference type="Proteomes" id="UP001290861"/>
    </source>
</evidence>
<dbReference type="InterPro" id="IPR027417">
    <property type="entry name" value="P-loop_NTPase"/>
</dbReference>
<dbReference type="PANTHER" id="PTHR43581">
    <property type="entry name" value="ATP/GTP PHOSPHATASE"/>
    <property type="match status" value="1"/>
</dbReference>
<evidence type="ECO:0000259" key="1">
    <source>
        <dbReference type="Pfam" id="PF13304"/>
    </source>
</evidence>
<dbReference type="InterPro" id="IPR051396">
    <property type="entry name" value="Bact_Antivir_Def_Nuclease"/>
</dbReference>
<dbReference type="PANTHER" id="PTHR43581:SF4">
    <property type="entry name" value="ATP_GTP PHOSPHATASE"/>
    <property type="match status" value="1"/>
</dbReference>
<evidence type="ECO:0000259" key="3">
    <source>
        <dbReference type="Pfam" id="PF20469"/>
    </source>
</evidence>
<protein>
    <submittedName>
        <fullName evidence="4">AAA family ATPase</fullName>
    </submittedName>
</protein>
<comment type="caution">
    <text evidence="4">The sequence shown here is derived from an EMBL/GenBank/DDBJ whole genome shotgun (WGS) entry which is preliminary data.</text>
</comment>
<dbReference type="SUPFAM" id="SSF52540">
    <property type="entry name" value="P-loop containing nucleoside triphosphate hydrolases"/>
    <property type="match status" value="1"/>
</dbReference>
<proteinExistence type="predicted"/>
<dbReference type="EMBL" id="JARVCO010000002">
    <property type="protein sequence ID" value="MDZ8117517.1"/>
    <property type="molecule type" value="Genomic_DNA"/>
</dbReference>
<accession>A0ABU5MTP5</accession>
<organism evidence="4 5">
    <name type="scientific">Pontiella agarivorans</name>
    <dbReference type="NCBI Taxonomy" id="3038953"/>
    <lineage>
        <taxon>Bacteria</taxon>
        <taxon>Pseudomonadati</taxon>
        <taxon>Kiritimatiellota</taxon>
        <taxon>Kiritimatiellia</taxon>
        <taxon>Kiritimatiellales</taxon>
        <taxon>Pontiellaceae</taxon>
        <taxon>Pontiella</taxon>
    </lineage>
</organism>
<dbReference type="InterPro" id="IPR038729">
    <property type="entry name" value="Rad50/SbcC_AAA"/>
</dbReference>
<feature type="domain" description="ATPase AAA-type core" evidence="1">
    <location>
        <begin position="257"/>
        <end position="329"/>
    </location>
</feature>
<dbReference type="Proteomes" id="UP001290861">
    <property type="component" value="Unassembled WGS sequence"/>
</dbReference>
<evidence type="ECO:0000259" key="2">
    <source>
        <dbReference type="Pfam" id="PF13476"/>
    </source>
</evidence>
<name>A0ABU5MTP5_9BACT</name>
<gene>
    <name evidence="4" type="ORF">P9H32_02680</name>
</gene>
<reference evidence="4 5" key="1">
    <citation type="journal article" date="2024" name="Appl. Environ. Microbiol.">
        <title>Pontiella agarivorans sp. nov., a novel marine anaerobic bacterium capable of degrading macroalgal polysaccharides and fixing nitrogen.</title>
        <authorList>
            <person name="Liu N."/>
            <person name="Kivenson V."/>
            <person name="Peng X."/>
            <person name="Cui Z."/>
            <person name="Lankiewicz T.S."/>
            <person name="Gosselin K.M."/>
            <person name="English C.J."/>
            <person name="Blair E.M."/>
            <person name="O'Malley M.A."/>
            <person name="Valentine D.L."/>
        </authorList>
    </citation>
    <scope>NUCLEOTIDE SEQUENCE [LARGE SCALE GENOMIC DNA]</scope>
    <source>
        <strain evidence="4 5">NLcol2</strain>
    </source>
</reference>
<sequence>MRIDKINIENFRCFRGKFTLKLNEGVNVLVGDNEAGKSTILEAVNLGLSGVLNGKYLKNQLSPYLFNHQVVDEYIASLNTDQKKSPPHILIEIFFADDFPLFEGNGNSERLKASGLSLKVEFDPDYKSEYEVLVSSGGVLSIPVEYYRVSWKSFARESVTGRSIPLKSVLIDSTSNRYQNGSDVYISRIIRDDLDDMEKVGLSQAHRRLKEAFGSDKAVAAINKKVNDKAKVSNKKLHVSVDLSSHNSWETSLMVYLNETPFQQIGKGEQCIVKTNLALAHQKAQEANIVLLEEPENHLSHSKLNELMDAVSKSCTKRQAIISTHSSFVANKLGLGHLILLKNPMVTRLTDLSPDTYDFFKKLPGYQTLRLILCKKAVLVEGDSDELIFQKAYMKENKGRLPIHDGVDVISVKLTFKRFLEIAVKLEHPIAVITDNDGDYENKIIKKYLDYEEVDYVTIFADKRESLNTLEPQFVDANKSDLKGLCKVIGISSETYDTPAKVRKYMLGSKTTWALRVFEAEDSVKYPDYIQRAVRWCNDK</sequence>
<dbReference type="RefSeq" id="WP_322607318.1">
    <property type="nucleotide sequence ID" value="NZ_JARVCO010000002.1"/>
</dbReference>
<dbReference type="InterPro" id="IPR003959">
    <property type="entry name" value="ATPase_AAA_core"/>
</dbReference>
<evidence type="ECO:0000313" key="4">
    <source>
        <dbReference type="EMBL" id="MDZ8117517.1"/>
    </source>
</evidence>
<dbReference type="Pfam" id="PF20469">
    <property type="entry name" value="OLD-like_TOPRIM"/>
    <property type="match status" value="1"/>
</dbReference>
<feature type="domain" description="Rad50/SbcC-type AAA" evidence="2">
    <location>
        <begin position="5"/>
        <end position="160"/>
    </location>
</feature>
<keyword evidence="5" id="KW-1185">Reference proteome</keyword>